<dbReference type="STRING" id="2045.KR76_23930"/>
<evidence type="ECO:0000313" key="2">
    <source>
        <dbReference type="Proteomes" id="UP000030300"/>
    </source>
</evidence>
<evidence type="ECO:0000313" key="1">
    <source>
        <dbReference type="EMBL" id="AIY19065.1"/>
    </source>
</evidence>
<sequence length="178" mass="18378">MIRRHPLAPAVSASAFAGFVDVALCCLLLLRLDPVPSVLWGVAGAMAASALTLLLRVLGSGGAGDVDDGVAERLAEIEANIDDEVPDGDPDPWWQRVAWNAVIVLGAAGAGALGLALAFSRTLLTVLILAYVARPVSPWLVVALFALSVALQLLGALVVGRWGRSTPGPSVERRTGPA</sequence>
<dbReference type="Proteomes" id="UP000030300">
    <property type="component" value="Chromosome"/>
</dbReference>
<gene>
    <name evidence="1" type="ORF">KR76_23930</name>
</gene>
<name>A0A0A1DUJ1_NOCSI</name>
<reference evidence="1 2" key="1">
    <citation type="journal article" date="2015" name="Genome Announc.">
        <title>Complete Genome Sequence of Steroid-Transforming Nocardioides simplex VKM Ac-2033D.</title>
        <authorList>
            <person name="Shtratnikova V.Y."/>
            <person name="Schelkunov M.I."/>
            <person name="Pekov Y.A."/>
            <person name="Fokina V.V."/>
            <person name="Logacheva M.D."/>
            <person name="Sokolov S.L."/>
            <person name="Bragin E.Y."/>
            <person name="Ashapkin V.V."/>
            <person name="Donova M.V."/>
        </authorList>
    </citation>
    <scope>NUCLEOTIDE SEQUENCE [LARGE SCALE GENOMIC DNA]</scope>
    <source>
        <strain evidence="1 2">VKM Ac-2033D</strain>
    </source>
</reference>
<dbReference type="GeneID" id="96611818"/>
<dbReference type="HOGENOM" id="CLU_1509108_0_0_11"/>
<keyword evidence="2" id="KW-1185">Reference proteome</keyword>
<dbReference type="KEGG" id="psim:KR76_23930"/>
<dbReference type="EMBL" id="CP009896">
    <property type="protein sequence ID" value="AIY19065.1"/>
    <property type="molecule type" value="Genomic_DNA"/>
</dbReference>
<proteinExistence type="predicted"/>
<organism evidence="1 2">
    <name type="scientific">Nocardioides simplex</name>
    <name type="common">Arthrobacter simplex</name>
    <dbReference type="NCBI Taxonomy" id="2045"/>
    <lineage>
        <taxon>Bacteria</taxon>
        <taxon>Bacillati</taxon>
        <taxon>Actinomycetota</taxon>
        <taxon>Actinomycetes</taxon>
        <taxon>Propionibacteriales</taxon>
        <taxon>Nocardioidaceae</taxon>
        <taxon>Pimelobacter</taxon>
    </lineage>
</organism>
<protein>
    <submittedName>
        <fullName evidence="1">Uncharacterized protein</fullName>
    </submittedName>
</protein>
<accession>A0A0A1DUJ1</accession>
<dbReference type="RefSeq" id="WP_038681927.1">
    <property type="nucleotide sequence ID" value="NZ_BJMC01000015.1"/>
</dbReference>
<dbReference type="AlphaFoldDB" id="A0A0A1DUJ1"/>